<organism evidence="3 4">
    <name type="scientific">Lophium mytilinum</name>
    <dbReference type="NCBI Taxonomy" id="390894"/>
    <lineage>
        <taxon>Eukaryota</taxon>
        <taxon>Fungi</taxon>
        <taxon>Dikarya</taxon>
        <taxon>Ascomycota</taxon>
        <taxon>Pezizomycotina</taxon>
        <taxon>Dothideomycetes</taxon>
        <taxon>Pleosporomycetidae</taxon>
        <taxon>Mytilinidiales</taxon>
        <taxon>Mytilinidiaceae</taxon>
        <taxon>Lophium</taxon>
    </lineage>
</organism>
<feature type="compositionally biased region" description="Basic and acidic residues" evidence="1">
    <location>
        <begin position="1"/>
        <end position="14"/>
    </location>
</feature>
<gene>
    <name evidence="3" type="ORF">BU16DRAFT_522892</name>
</gene>
<dbReference type="CDD" id="cd18186">
    <property type="entry name" value="BTB_POZ_ZBTB_KLHL-like"/>
    <property type="match status" value="1"/>
</dbReference>
<feature type="domain" description="BTB" evidence="2">
    <location>
        <begin position="97"/>
        <end position="168"/>
    </location>
</feature>
<accession>A0A6A6R6R4</accession>
<dbReference type="PANTHER" id="PTHR47843:SF2">
    <property type="entry name" value="BTB DOMAIN-CONTAINING PROTEIN"/>
    <property type="match status" value="1"/>
</dbReference>
<dbReference type="AlphaFoldDB" id="A0A6A6R6R4"/>
<dbReference type="PROSITE" id="PS50097">
    <property type="entry name" value="BTB"/>
    <property type="match status" value="1"/>
</dbReference>
<reference evidence="3" key="1">
    <citation type="journal article" date="2020" name="Stud. Mycol.">
        <title>101 Dothideomycetes genomes: a test case for predicting lifestyles and emergence of pathogens.</title>
        <authorList>
            <person name="Haridas S."/>
            <person name="Albert R."/>
            <person name="Binder M."/>
            <person name="Bloem J."/>
            <person name="Labutti K."/>
            <person name="Salamov A."/>
            <person name="Andreopoulos B."/>
            <person name="Baker S."/>
            <person name="Barry K."/>
            <person name="Bills G."/>
            <person name="Bluhm B."/>
            <person name="Cannon C."/>
            <person name="Castanera R."/>
            <person name="Culley D."/>
            <person name="Daum C."/>
            <person name="Ezra D."/>
            <person name="Gonzalez J."/>
            <person name="Henrissat B."/>
            <person name="Kuo A."/>
            <person name="Liang C."/>
            <person name="Lipzen A."/>
            <person name="Lutzoni F."/>
            <person name="Magnuson J."/>
            <person name="Mondo S."/>
            <person name="Nolan M."/>
            <person name="Ohm R."/>
            <person name="Pangilinan J."/>
            <person name="Park H.-J."/>
            <person name="Ramirez L."/>
            <person name="Alfaro M."/>
            <person name="Sun H."/>
            <person name="Tritt A."/>
            <person name="Yoshinaga Y."/>
            <person name="Zwiers L.-H."/>
            <person name="Turgeon B."/>
            <person name="Goodwin S."/>
            <person name="Spatafora J."/>
            <person name="Crous P."/>
            <person name="Grigoriev I."/>
        </authorList>
    </citation>
    <scope>NUCLEOTIDE SEQUENCE</scope>
    <source>
        <strain evidence="3">CBS 269.34</strain>
    </source>
</reference>
<dbReference type="PANTHER" id="PTHR47843">
    <property type="entry name" value="BTB DOMAIN-CONTAINING PROTEIN-RELATED"/>
    <property type="match status" value="1"/>
</dbReference>
<evidence type="ECO:0000313" key="4">
    <source>
        <dbReference type="Proteomes" id="UP000799750"/>
    </source>
</evidence>
<feature type="region of interest" description="Disordered" evidence="1">
    <location>
        <begin position="1"/>
        <end position="58"/>
    </location>
</feature>
<dbReference type="Pfam" id="PF00651">
    <property type="entry name" value="BTB"/>
    <property type="match status" value="1"/>
</dbReference>
<dbReference type="EMBL" id="MU004183">
    <property type="protein sequence ID" value="KAF2500044.1"/>
    <property type="molecule type" value="Genomic_DNA"/>
</dbReference>
<dbReference type="SUPFAM" id="SSF54695">
    <property type="entry name" value="POZ domain"/>
    <property type="match status" value="1"/>
</dbReference>
<dbReference type="Proteomes" id="UP000799750">
    <property type="component" value="Unassembled WGS sequence"/>
</dbReference>
<dbReference type="InterPro" id="IPR011333">
    <property type="entry name" value="SKP1/BTB/POZ_sf"/>
</dbReference>
<dbReference type="InterPro" id="IPR000210">
    <property type="entry name" value="BTB/POZ_dom"/>
</dbReference>
<keyword evidence="4" id="KW-1185">Reference proteome</keyword>
<sequence length="336" mass="37798">MGVSEARRSTKRDPMSSVQNVEVGPCASTTSPHLLVSVKTSPQSPDPPSTSRTVASCPFPRLLPPPSATMALSGKILFRHAGLRKELLDLMTDRNAVQIEVVVGTEPNTRTWFLYESLLCSYSDFFRAALQGGFKEAKEKRVALPEEDPEVFELFVQWLFTGGYIFDDEIVTRDAIDDMIRDGEPYAHASVLRKSAQAWVFGEKIRSSVDFKNYAMNYLYQMLLPKKVPLIFPIDPAQILLAFQHTADGSCLRRFFMDYLLEYVHLGGRFCWDFDGEGWKSLSDEWKTLFDCKDLRDSFLNNLNAGNPESGIGKIGRYFESRPSPTPSLVVPGPSE</sequence>
<name>A0A6A6R6R4_9PEZI</name>
<evidence type="ECO:0000256" key="1">
    <source>
        <dbReference type="SAM" id="MobiDB-lite"/>
    </source>
</evidence>
<dbReference type="OrthoDB" id="194443at2759"/>
<evidence type="ECO:0000259" key="2">
    <source>
        <dbReference type="PROSITE" id="PS50097"/>
    </source>
</evidence>
<protein>
    <recommendedName>
        <fullName evidence="2">BTB domain-containing protein</fullName>
    </recommendedName>
</protein>
<evidence type="ECO:0000313" key="3">
    <source>
        <dbReference type="EMBL" id="KAF2500044.1"/>
    </source>
</evidence>
<proteinExistence type="predicted"/>
<dbReference type="Gene3D" id="3.30.710.10">
    <property type="entry name" value="Potassium Channel Kv1.1, Chain A"/>
    <property type="match status" value="1"/>
</dbReference>